<dbReference type="OrthoDB" id="72772at2759"/>
<dbReference type="Proteomes" id="UP000314294">
    <property type="component" value="Unassembled WGS sequence"/>
</dbReference>
<evidence type="ECO:0000313" key="1">
    <source>
        <dbReference type="EMBL" id="TNN76932.1"/>
    </source>
</evidence>
<reference evidence="1 2" key="1">
    <citation type="submission" date="2019-03" db="EMBL/GenBank/DDBJ databases">
        <title>First draft genome of Liparis tanakae, snailfish: a comprehensive survey of snailfish specific genes.</title>
        <authorList>
            <person name="Kim W."/>
            <person name="Song I."/>
            <person name="Jeong J.-H."/>
            <person name="Kim D."/>
            <person name="Kim S."/>
            <person name="Ryu S."/>
            <person name="Song J.Y."/>
            <person name="Lee S.K."/>
        </authorList>
    </citation>
    <scope>NUCLEOTIDE SEQUENCE [LARGE SCALE GENOMIC DNA]</scope>
    <source>
        <tissue evidence="1">Muscle</tissue>
    </source>
</reference>
<gene>
    <name evidence="1" type="ORF">EYF80_012778</name>
</gene>
<accession>A0A4Z2IHY1</accession>
<evidence type="ECO:0000313" key="2">
    <source>
        <dbReference type="Proteomes" id="UP000314294"/>
    </source>
</evidence>
<proteinExistence type="predicted"/>
<protein>
    <submittedName>
        <fullName evidence="1">Uncharacterized protein</fullName>
    </submittedName>
</protein>
<dbReference type="AlphaFoldDB" id="A0A4Z2IHY1"/>
<sequence>MASPLPLLLLTSPRDRNAPDFFFFCSRKNISDVSIRLDDFLPTPHPTGIYFPVLRYGLRHDAFSVGAPPWPRIGMWRARKCLAVLPQRLQRLTLYSLRSSILLEFILGRARPPSVTGLLLSRPGFAAQCVRAPVFTVRASSECCLLTYEEGKTNRRNGTKALVFPLYPRGERFHFEYGVYLLNKNIAQV</sequence>
<organism evidence="1 2">
    <name type="scientific">Liparis tanakae</name>
    <name type="common">Tanaka's snailfish</name>
    <dbReference type="NCBI Taxonomy" id="230148"/>
    <lineage>
        <taxon>Eukaryota</taxon>
        <taxon>Metazoa</taxon>
        <taxon>Chordata</taxon>
        <taxon>Craniata</taxon>
        <taxon>Vertebrata</taxon>
        <taxon>Euteleostomi</taxon>
        <taxon>Actinopterygii</taxon>
        <taxon>Neopterygii</taxon>
        <taxon>Teleostei</taxon>
        <taxon>Neoteleostei</taxon>
        <taxon>Acanthomorphata</taxon>
        <taxon>Eupercaria</taxon>
        <taxon>Perciformes</taxon>
        <taxon>Cottioidei</taxon>
        <taxon>Cottales</taxon>
        <taxon>Liparidae</taxon>
        <taxon>Liparis</taxon>
    </lineage>
</organism>
<keyword evidence="2" id="KW-1185">Reference proteome</keyword>
<name>A0A4Z2IHY1_9TELE</name>
<comment type="caution">
    <text evidence="1">The sequence shown here is derived from an EMBL/GenBank/DDBJ whole genome shotgun (WGS) entry which is preliminary data.</text>
</comment>
<dbReference type="EMBL" id="SRLO01000088">
    <property type="protein sequence ID" value="TNN76932.1"/>
    <property type="molecule type" value="Genomic_DNA"/>
</dbReference>